<dbReference type="PANTHER" id="PTHR30213">
    <property type="entry name" value="INNER MEMBRANE PROTEIN YHJD"/>
    <property type="match status" value="1"/>
</dbReference>
<feature type="transmembrane region" description="Helical" evidence="6">
    <location>
        <begin position="174"/>
        <end position="195"/>
    </location>
</feature>
<feature type="transmembrane region" description="Helical" evidence="6">
    <location>
        <begin position="242"/>
        <end position="269"/>
    </location>
</feature>
<feature type="transmembrane region" description="Helical" evidence="6">
    <location>
        <begin position="207"/>
        <end position="230"/>
    </location>
</feature>
<dbReference type="NCBIfam" id="TIGR00765">
    <property type="entry name" value="yihY_not_rbn"/>
    <property type="match status" value="1"/>
</dbReference>
<evidence type="ECO:0000313" key="7">
    <source>
        <dbReference type="EMBL" id="SJZ64596.1"/>
    </source>
</evidence>
<name>A0A1T4MCJ2_9LACT</name>
<dbReference type="OrthoDB" id="9775903at2"/>
<evidence type="ECO:0000256" key="6">
    <source>
        <dbReference type="SAM" id="Phobius"/>
    </source>
</evidence>
<dbReference type="STRING" id="1121925.SAMN02746011_01391"/>
<dbReference type="GO" id="GO:0005886">
    <property type="term" value="C:plasma membrane"/>
    <property type="evidence" value="ECO:0007669"/>
    <property type="project" value="UniProtKB-SubCell"/>
</dbReference>
<keyword evidence="2" id="KW-1003">Cell membrane</keyword>
<keyword evidence="3 6" id="KW-0812">Transmembrane</keyword>
<dbReference type="PANTHER" id="PTHR30213:SF0">
    <property type="entry name" value="UPF0761 MEMBRANE PROTEIN YIHY"/>
    <property type="match status" value="1"/>
</dbReference>
<feature type="transmembrane region" description="Helical" evidence="6">
    <location>
        <begin position="131"/>
        <end position="154"/>
    </location>
</feature>
<evidence type="ECO:0000256" key="3">
    <source>
        <dbReference type="ARBA" id="ARBA00022692"/>
    </source>
</evidence>
<accession>A0A1T4MCJ2</accession>
<evidence type="ECO:0000256" key="4">
    <source>
        <dbReference type="ARBA" id="ARBA00022989"/>
    </source>
</evidence>
<dbReference type="RefSeq" id="WP_078756126.1">
    <property type="nucleotide sequence ID" value="NZ_FUWO01000011.1"/>
</dbReference>
<reference evidence="8" key="1">
    <citation type="submission" date="2017-02" db="EMBL/GenBank/DDBJ databases">
        <authorList>
            <person name="Varghese N."/>
            <person name="Submissions S."/>
        </authorList>
    </citation>
    <scope>NUCLEOTIDE SEQUENCE [LARGE SCALE GENOMIC DNA]</scope>
    <source>
        <strain evidence="8">DSM 15739</strain>
    </source>
</reference>
<protein>
    <submittedName>
        <fullName evidence="7">Membrane protein</fullName>
    </submittedName>
</protein>
<dbReference type="Pfam" id="PF03631">
    <property type="entry name" value="Virul_fac_BrkB"/>
    <property type="match status" value="1"/>
</dbReference>
<evidence type="ECO:0000313" key="8">
    <source>
        <dbReference type="Proteomes" id="UP000189941"/>
    </source>
</evidence>
<dbReference type="InterPro" id="IPR017039">
    <property type="entry name" value="Virul_fac_BrkB"/>
</dbReference>
<keyword evidence="8" id="KW-1185">Reference proteome</keyword>
<dbReference type="Proteomes" id="UP000189941">
    <property type="component" value="Unassembled WGS sequence"/>
</dbReference>
<organism evidence="7 8">
    <name type="scientific">Globicatella sulfidifaciens DSM 15739</name>
    <dbReference type="NCBI Taxonomy" id="1121925"/>
    <lineage>
        <taxon>Bacteria</taxon>
        <taxon>Bacillati</taxon>
        <taxon>Bacillota</taxon>
        <taxon>Bacilli</taxon>
        <taxon>Lactobacillales</taxon>
        <taxon>Aerococcaceae</taxon>
        <taxon>Globicatella</taxon>
    </lineage>
</organism>
<dbReference type="AlphaFoldDB" id="A0A1T4MCJ2"/>
<keyword evidence="4 6" id="KW-1133">Transmembrane helix</keyword>
<proteinExistence type="predicted"/>
<comment type="subcellular location">
    <subcellularLocation>
        <location evidence="1">Cell membrane</location>
        <topology evidence="1">Multi-pass membrane protein</topology>
    </subcellularLocation>
</comment>
<keyword evidence="5 6" id="KW-0472">Membrane</keyword>
<evidence type="ECO:0000256" key="2">
    <source>
        <dbReference type="ARBA" id="ARBA00022475"/>
    </source>
</evidence>
<evidence type="ECO:0000256" key="5">
    <source>
        <dbReference type="ARBA" id="ARBA00023136"/>
    </source>
</evidence>
<feature type="transmembrane region" description="Helical" evidence="6">
    <location>
        <begin position="91"/>
        <end position="110"/>
    </location>
</feature>
<sequence length="320" mass="35499">MVNEQPTTIQRLLKVLAVNPQRKFGSYAAELSFYIIWAVVPLLLAIANVIAVLPFSSDQIVSVINDAMPAEVSDVIVPILESYIASTSVKALSLGLIISLWPASNVFNAVQRILNTIFKAEPRKNALISRGFAYVFTLALVVLIFSLTLVFVFGETILNYLTSTFGIEIPFVGAILQNSGLIGLLSLFILMFSIYQFMPNVNWSPKYASVGAIIALIGFGLISQLFTVYLSFNKNIDSNSAIGIFIVVIIWLYYNMMVISLGAYAAVLYHDYCERDYLEMVAETTEVEKFQARSPHFKTYQAAKTVAPLKITKQTIQEEG</sequence>
<dbReference type="EMBL" id="FUWO01000011">
    <property type="protein sequence ID" value="SJZ64596.1"/>
    <property type="molecule type" value="Genomic_DNA"/>
</dbReference>
<evidence type="ECO:0000256" key="1">
    <source>
        <dbReference type="ARBA" id="ARBA00004651"/>
    </source>
</evidence>
<feature type="transmembrane region" description="Helical" evidence="6">
    <location>
        <begin position="31"/>
        <end position="53"/>
    </location>
</feature>
<gene>
    <name evidence="7" type="ORF">SAMN02746011_01391</name>
</gene>